<accession>A0AAJ8MXL2</accession>
<evidence type="ECO:0000256" key="5">
    <source>
        <dbReference type="ARBA" id="ARBA00022679"/>
    </source>
</evidence>
<keyword evidence="5" id="KW-0808">Transferase</keyword>
<dbReference type="InterPro" id="IPR036940">
    <property type="entry name" value="PI3/4_kinase_cat_sf"/>
</dbReference>
<protein>
    <recommendedName>
        <fullName evidence="3">non-specific serine/threonine protein kinase</fullName>
        <ecNumber evidence="3">2.7.11.1</ecNumber>
    </recommendedName>
</protein>
<keyword evidence="6" id="KW-0547">Nucleotide-binding</keyword>
<dbReference type="Gene3D" id="3.30.1010.10">
    <property type="entry name" value="Phosphatidylinositol 3-kinase Catalytic Subunit, Chain A, domain 4"/>
    <property type="match status" value="1"/>
</dbReference>
<keyword evidence="8" id="KW-0418">Kinase</keyword>
<dbReference type="InterPro" id="IPR000403">
    <property type="entry name" value="PI3/4_kinase_cat_dom"/>
</dbReference>
<dbReference type="Gene3D" id="1.10.1070.11">
    <property type="entry name" value="Phosphatidylinositol 3-/4-kinase, catalytic domain"/>
    <property type="match status" value="1"/>
</dbReference>
<comment type="subcellular location">
    <subcellularLocation>
        <location evidence="1">Nucleus</location>
    </subcellularLocation>
</comment>
<evidence type="ECO:0000256" key="9">
    <source>
        <dbReference type="ARBA" id="ARBA00022840"/>
    </source>
</evidence>
<dbReference type="GO" id="GO:0005694">
    <property type="term" value="C:chromosome"/>
    <property type="evidence" value="ECO:0007669"/>
    <property type="project" value="TreeGrafter"/>
</dbReference>
<dbReference type="GO" id="GO:0005524">
    <property type="term" value="F:ATP binding"/>
    <property type="evidence" value="ECO:0007669"/>
    <property type="project" value="UniProtKB-KW"/>
</dbReference>
<evidence type="ECO:0000256" key="1">
    <source>
        <dbReference type="ARBA" id="ARBA00004123"/>
    </source>
</evidence>
<evidence type="ECO:0000313" key="15">
    <source>
        <dbReference type="EMBL" id="WWD19107.1"/>
    </source>
</evidence>
<name>A0AAJ8MXL2_9TREE</name>
<dbReference type="Pfam" id="PF02260">
    <property type="entry name" value="FATC"/>
    <property type="match status" value="1"/>
</dbReference>
<reference evidence="15" key="2">
    <citation type="submission" date="2024-01" db="EMBL/GenBank/DDBJ databases">
        <title>Comparative genomics of Cryptococcus and Kwoniella reveals pathogenesis evolution and contrasting modes of karyotype evolution via chromosome fusion or intercentromeric recombination.</title>
        <authorList>
            <person name="Coelho M.A."/>
            <person name="David-Palma M."/>
            <person name="Shea T."/>
            <person name="Bowers K."/>
            <person name="McGinley-Smith S."/>
            <person name="Mohammad A.W."/>
            <person name="Gnirke A."/>
            <person name="Yurkov A.M."/>
            <person name="Nowrousian M."/>
            <person name="Sun S."/>
            <person name="Cuomo C.A."/>
            <person name="Heitman J."/>
        </authorList>
    </citation>
    <scope>NUCLEOTIDE SEQUENCE</scope>
    <source>
        <strain evidence="15">CBS 12478</strain>
    </source>
</reference>
<sequence>MAPPDDVENSSTGQELLENLIKEGLTPSGHDNEPSRYRRLVQVLFQNCILKPIERNLPPNIQQCEYTITILKRQTAIHPNLLLDQIDGDIHIPFFQWLLPRLVYAALRLEDENLVDELISSAVNVIYALGKDMSDDDSTWAKGPKRVTVTLGYLNTFCQDLPNEPNTLLITLSIILSVRLPFTDTMTADACAKLSQASRLMRTTSLQARYTLYAASACSVTRPHELTKACLFVANLSIVEDANLQKAIIIFYDRLAQSDEVLRCEVWWSLYRRIDTLRMSNEVDFSCALFLLAPIPPRLSSGTIRHLIHSEILVRWKDELAHNPSRLDRLEDLIGGIRIENPRKRKRSEEEAEALAIITEVIPDFAMEGDVVESLRNSRLSESFLDVWIQIGQADLAALQSLARILDHTPLRTIAVGTQLSSRQGIIKLVFQGLKASERSVRVAAGHHNKTPYTLISPFLEDISVLLAENLARSPDMIAETMQFIGFTRQNFLSTTLQYTLPALVLTRNREALQHVASIVKERLGVLLMDNIANILARVFLHPQQTDNSLKFLVTLIQNMTSGNPKAQPVISAASLMTACIVDFVVMLVVELGDEERSVRESAKTALEKAQAQQDGRNSDLGAFLKPLMLGVISQLNDMLHDVLGKKTVEFKRKIIRSLGALIRFVGDSMASFSPQSTLGISELRQETLRTWSLFISTLRYADVGPFVGRTTGALVANWPTFDAVERTIAIQIIDEIAGNVKHLSQFVEEVVGMDNIPELRSAAARLTAHRKNWPLRLHISKVLDRVNSKNIAIATASLNELKLLIAKNEEELHMLVRGDTFDSIAARVMSSLLSTATRDGDCQELRDLSYECMGMLGALDPDRLGLRAESGTITLTSNFTDQEESFDFALHLVRDLLVDAFRATNDTKHQTHLAYAIQELLKFCGFTPKILHPGNKVHAGTLTRWQSLPKDQLETLTPLLESRFSISDATVKSFPHPIYSNSPTYREWLQRWATDLVGKVMSMPGHDRPVRDSKMIFGVFRGILRNQDVTVAHHILPHLVLSVLLSGDASYRDEICLEINAVLQDQVNPTGSADKRNLSAQVIFDLMDHLSKWLRLNRVAKSDRTDITRIVEGVLSSIETELMANAALQSRAYARSLRSFEQRIVQLRREKRENTELQTYFERLHQIYSELDEPDGMEGVSAFVISPSLEHQIREHESTGRWTSAQSCWEVRLQQSPDDVSLHVGLLKCLRNLGHYAAWIIGDWDTVKQIGSEGPPVGHALLALHENQDLAPVLTQVRRDLGVGITGKQYGHAYEPLLQLHLVHEIAMIHKAKQSIEITPKSNNRNVIIQQHVRSLTKSFKSRFLSTSPAFRVREAILSIRRTAYSVVNTPLLNPEIGDAWILSSKIARKSGYEQTAYSATLQAKEAEAPFAFVQQAKLLRVHGSVFKALTDLQNTLIPLLGADPARKDGSVIDLTRDDDFARDRNLAKVSDYFLESPYYHLGHYYDSMTGSPEQIHDAMGAQLTKITNLVDRSRKTLPPYQANDNGVAMMVKDANVLSSALLKFTDDQVEDKRKEFSLKDRFPYLSPSELKRTRMILPLQDALTCSLPTTSETIKSHNPFPTAPVEIAGGFTFLPKKLVFIGTDGKNYPFLCKPHDDLRKDARLMDLNSMINKLLKSASESRRRQLYIRTYAVMPLNEECGLLEWVTNTYALKSILEKGYARYGKKIYNSEVLTNVFTSTILPRYTPTVFHEWFLTTWPEPSAWLASRLAYGRTLAVMLGDRHGENILFDGLSGDTVHVDLNCLFDKGKTFDIPERVPFRLTHNMVDALGVTGVEGVFRKAAEITMSILRSNSDSLMSVLEAFVHDPLVEWTKPGRSKSERDIRSSADRNLRPIKAKLRGIMEEGTIVSVPSQVEALIKQATSPSFLAAMYVGWAPWL</sequence>
<dbReference type="GO" id="GO:0005634">
    <property type="term" value="C:nucleus"/>
    <property type="evidence" value="ECO:0007669"/>
    <property type="project" value="UniProtKB-SubCell"/>
</dbReference>
<dbReference type="SMART" id="SM00146">
    <property type="entry name" value="PI3Kc"/>
    <property type="match status" value="1"/>
</dbReference>
<dbReference type="InterPro" id="IPR016024">
    <property type="entry name" value="ARM-type_fold"/>
</dbReference>
<dbReference type="EC" id="2.7.11.1" evidence="3"/>
<evidence type="ECO:0000256" key="4">
    <source>
        <dbReference type="ARBA" id="ARBA00022527"/>
    </source>
</evidence>
<dbReference type="InterPro" id="IPR003152">
    <property type="entry name" value="FATC_dom"/>
</dbReference>
<evidence type="ECO:0000256" key="8">
    <source>
        <dbReference type="ARBA" id="ARBA00022777"/>
    </source>
</evidence>
<dbReference type="Proteomes" id="UP000322225">
    <property type="component" value="Chromosome 6"/>
</dbReference>
<keyword evidence="7" id="KW-0227">DNA damage</keyword>
<reference evidence="15" key="1">
    <citation type="submission" date="2017-08" db="EMBL/GenBank/DDBJ databases">
        <authorList>
            <person name="Cuomo C."/>
            <person name="Billmyre B."/>
            <person name="Heitman J."/>
        </authorList>
    </citation>
    <scope>NUCLEOTIDE SEQUENCE</scope>
    <source>
        <strain evidence="15">CBS 12478</strain>
    </source>
</reference>
<evidence type="ECO:0000259" key="12">
    <source>
        <dbReference type="PROSITE" id="PS50290"/>
    </source>
</evidence>
<comment type="similarity">
    <text evidence="2">Belongs to the PI3/PI4-kinase family. ATM subfamily.</text>
</comment>
<organism evidence="15 16">
    <name type="scientific">Kwoniella shandongensis</name>
    <dbReference type="NCBI Taxonomy" id="1734106"/>
    <lineage>
        <taxon>Eukaryota</taxon>
        <taxon>Fungi</taxon>
        <taxon>Dikarya</taxon>
        <taxon>Basidiomycota</taxon>
        <taxon>Agaricomycotina</taxon>
        <taxon>Tremellomycetes</taxon>
        <taxon>Tremellales</taxon>
        <taxon>Cryptococcaceae</taxon>
        <taxon>Kwoniella</taxon>
    </lineage>
</organism>
<evidence type="ECO:0000256" key="2">
    <source>
        <dbReference type="ARBA" id="ARBA00010769"/>
    </source>
</evidence>
<dbReference type="GO" id="GO:0000723">
    <property type="term" value="P:telomere maintenance"/>
    <property type="evidence" value="ECO:0007669"/>
    <property type="project" value="TreeGrafter"/>
</dbReference>
<dbReference type="Pfam" id="PF08064">
    <property type="entry name" value="UME"/>
    <property type="match status" value="1"/>
</dbReference>
<dbReference type="InterPro" id="IPR056802">
    <property type="entry name" value="ATR-like_M-HEAT"/>
</dbReference>
<dbReference type="PANTHER" id="PTHR11139:SF125">
    <property type="entry name" value="SERINE_THREONINE-PROTEIN KINASE MEC1"/>
    <property type="match status" value="1"/>
</dbReference>
<dbReference type="SUPFAM" id="SSF48371">
    <property type="entry name" value="ARM repeat"/>
    <property type="match status" value="1"/>
</dbReference>
<dbReference type="GO" id="GO:0004674">
    <property type="term" value="F:protein serine/threonine kinase activity"/>
    <property type="evidence" value="ECO:0007669"/>
    <property type="project" value="UniProtKB-KW"/>
</dbReference>
<keyword evidence="11" id="KW-0539">Nucleus</keyword>
<keyword evidence="4" id="KW-0723">Serine/threonine-protein kinase</keyword>
<dbReference type="SMART" id="SM00802">
    <property type="entry name" value="UME"/>
    <property type="match status" value="1"/>
</dbReference>
<dbReference type="Pfam" id="PF02259">
    <property type="entry name" value="FAT"/>
    <property type="match status" value="1"/>
</dbReference>
<proteinExistence type="inferred from homology"/>
<dbReference type="EMBL" id="CP144056">
    <property type="protein sequence ID" value="WWD19107.1"/>
    <property type="molecule type" value="Genomic_DNA"/>
</dbReference>
<dbReference type="SMART" id="SM01343">
    <property type="entry name" value="FATC"/>
    <property type="match status" value="1"/>
</dbReference>
<dbReference type="SUPFAM" id="SSF56112">
    <property type="entry name" value="Protein kinase-like (PK-like)"/>
    <property type="match status" value="1"/>
</dbReference>
<evidence type="ECO:0000256" key="10">
    <source>
        <dbReference type="ARBA" id="ARBA00023204"/>
    </source>
</evidence>
<dbReference type="GO" id="GO:0000077">
    <property type="term" value="P:DNA damage checkpoint signaling"/>
    <property type="evidence" value="ECO:0007669"/>
    <property type="project" value="TreeGrafter"/>
</dbReference>
<keyword evidence="16" id="KW-1185">Reference proteome</keyword>
<dbReference type="RefSeq" id="XP_065823384.1">
    <property type="nucleotide sequence ID" value="XM_065967312.1"/>
</dbReference>
<dbReference type="InterPro" id="IPR012993">
    <property type="entry name" value="UME"/>
</dbReference>
<evidence type="ECO:0000256" key="6">
    <source>
        <dbReference type="ARBA" id="ARBA00022741"/>
    </source>
</evidence>
<feature type="domain" description="PI3K/PI4K catalytic" evidence="12">
    <location>
        <begin position="1604"/>
        <end position="1898"/>
    </location>
</feature>
<dbReference type="Pfam" id="PF25030">
    <property type="entry name" value="M-HEAT_ATR"/>
    <property type="match status" value="1"/>
</dbReference>
<evidence type="ECO:0000313" key="16">
    <source>
        <dbReference type="Proteomes" id="UP000322225"/>
    </source>
</evidence>
<dbReference type="InterPro" id="IPR050517">
    <property type="entry name" value="DDR_Repair_Kinase"/>
</dbReference>
<dbReference type="PANTHER" id="PTHR11139">
    <property type="entry name" value="ATAXIA TELANGIECTASIA MUTATED ATM -RELATED"/>
    <property type="match status" value="1"/>
</dbReference>
<feature type="domain" description="FATC" evidence="14">
    <location>
        <begin position="1888"/>
        <end position="1920"/>
    </location>
</feature>
<dbReference type="CDD" id="cd00892">
    <property type="entry name" value="PIKKc_ATR"/>
    <property type="match status" value="1"/>
</dbReference>
<dbReference type="InterPro" id="IPR003151">
    <property type="entry name" value="PIK-rel_kinase_FAT"/>
</dbReference>
<evidence type="ECO:0000256" key="7">
    <source>
        <dbReference type="ARBA" id="ARBA00022763"/>
    </source>
</evidence>
<dbReference type="InterPro" id="IPR014009">
    <property type="entry name" value="PIK_FAT"/>
</dbReference>
<dbReference type="InterPro" id="IPR011009">
    <property type="entry name" value="Kinase-like_dom_sf"/>
</dbReference>
<evidence type="ECO:0000256" key="11">
    <source>
        <dbReference type="ARBA" id="ARBA00023242"/>
    </source>
</evidence>
<evidence type="ECO:0000259" key="14">
    <source>
        <dbReference type="PROSITE" id="PS51190"/>
    </source>
</evidence>
<dbReference type="Pfam" id="PF00454">
    <property type="entry name" value="PI3_PI4_kinase"/>
    <property type="match status" value="1"/>
</dbReference>
<dbReference type="KEGG" id="ksn:43589830"/>
<dbReference type="PROSITE" id="PS50290">
    <property type="entry name" value="PI3_4_KINASE_3"/>
    <property type="match status" value="1"/>
</dbReference>
<dbReference type="PROSITE" id="PS51190">
    <property type="entry name" value="FATC"/>
    <property type="match status" value="1"/>
</dbReference>
<evidence type="ECO:0000256" key="3">
    <source>
        <dbReference type="ARBA" id="ARBA00012513"/>
    </source>
</evidence>
<keyword evidence="10" id="KW-0234">DNA repair</keyword>
<feature type="domain" description="FAT" evidence="13">
    <location>
        <begin position="1123"/>
        <end position="1610"/>
    </location>
</feature>
<gene>
    <name evidence="15" type="ORF">CI109_103565</name>
</gene>
<dbReference type="GeneID" id="43589830"/>
<dbReference type="PROSITE" id="PS51189">
    <property type="entry name" value="FAT"/>
    <property type="match status" value="1"/>
</dbReference>
<dbReference type="GO" id="GO:0006281">
    <property type="term" value="P:DNA repair"/>
    <property type="evidence" value="ECO:0007669"/>
    <property type="project" value="UniProtKB-KW"/>
</dbReference>
<evidence type="ECO:0000259" key="13">
    <source>
        <dbReference type="PROSITE" id="PS51189"/>
    </source>
</evidence>
<keyword evidence="9" id="KW-0067">ATP-binding</keyword>